<dbReference type="SUPFAM" id="SSF52047">
    <property type="entry name" value="RNI-like"/>
    <property type="match status" value="1"/>
</dbReference>
<dbReference type="EMBL" id="JAKEKT020000071">
    <property type="protein sequence ID" value="KAL1638981.1"/>
    <property type="molecule type" value="Genomic_DNA"/>
</dbReference>
<dbReference type="InterPro" id="IPR032675">
    <property type="entry name" value="LRR_dom_sf"/>
</dbReference>
<accession>A0ABR3THT3</accession>
<protein>
    <recommendedName>
        <fullName evidence="3">F-box domain-containing protein</fullName>
    </recommendedName>
</protein>
<dbReference type="Gene3D" id="3.80.10.10">
    <property type="entry name" value="Ribonuclease Inhibitor"/>
    <property type="match status" value="1"/>
</dbReference>
<keyword evidence="2" id="KW-1185">Reference proteome</keyword>
<name>A0ABR3THT3_9PEZI</name>
<evidence type="ECO:0008006" key="3">
    <source>
        <dbReference type="Google" id="ProtNLM"/>
    </source>
</evidence>
<evidence type="ECO:0000313" key="2">
    <source>
        <dbReference type="Proteomes" id="UP001521184"/>
    </source>
</evidence>
<organism evidence="1 2">
    <name type="scientific">Diplodia intermedia</name>
    <dbReference type="NCBI Taxonomy" id="856260"/>
    <lineage>
        <taxon>Eukaryota</taxon>
        <taxon>Fungi</taxon>
        <taxon>Dikarya</taxon>
        <taxon>Ascomycota</taxon>
        <taxon>Pezizomycotina</taxon>
        <taxon>Dothideomycetes</taxon>
        <taxon>Dothideomycetes incertae sedis</taxon>
        <taxon>Botryosphaeriales</taxon>
        <taxon>Botryosphaeriaceae</taxon>
        <taxon>Diplodia</taxon>
    </lineage>
</organism>
<dbReference type="Proteomes" id="UP001521184">
    <property type="component" value="Unassembled WGS sequence"/>
</dbReference>
<evidence type="ECO:0000313" key="1">
    <source>
        <dbReference type="EMBL" id="KAL1638981.1"/>
    </source>
</evidence>
<gene>
    <name evidence="1" type="ORF">SLS58_008439</name>
</gene>
<sequence length="319" mass="36960">MISSIVPSESGLDSYWTSMMICPPLVTCPNLEELNLGSHYYHEESLPAIDASISDEVQYHMYDLFDMLRQASLHTPPPERVLTKLTTLRLHFKPIGILKHRWEPGPELLHVFLSPTLRDISLHRCSLENVSTSLDDIQCAAFNKSTPLESLRLQDSWISVHVLRRILALPCRLKTFFLNDECRMGPTIFSSVDDWTEMLSQQKDSLEEIVILGTAKWNHFNGPLDLRGMARLRLLAGWIFNADEDKIKRLPHVKTMRPSQYEGMLERTRPEWAFWISDDEVVAAEQGHSEWFHHDDIYSDVDDMDMDDYDENGAWIFEI</sequence>
<reference evidence="1 2" key="1">
    <citation type="journal article" date="2023" name="Plant Dis.">
        <title>First Report of Diplodia intermedia Causing Canker and Dieback Diseases on Apple Trees in Canada.</title>
        <authorList>
            <person name="Ellouze W."/>
            <person name="Ilyukhin E."/>
            <person name="Sulman M."/>
            <person name="Ali S."/>
        </authorList>
    </citation>
    <scope>NUCLEOTIDE SEQUENCE [LARGE SCALE GENOMIC DNA]</scope>
    <source>
        <strain evidence="1 2">M45-28</strain>
    </source>
</reference>
<proteinExistence type="predicted"/>
<comment type="caution">
    <text evidence="1">The sequence shown here is derived from an EMBL/GenBank/DDBJ whole genome shotgun (WGS) entry which is preliminary data.</text>
</comment>